<dbReference type="GO" id="GO:0000156">
    <property type="term" value="F:phosphorelay response regulator activity"/>
    <property type="evidence" value="ECO:0007669"/>
    <property type="project" value="InterPro"/>
</dbReference>
<evidence type="ECO:0000259" key="3">
    <source>
        <dbReference type="PROSITE" id="PS50930"/>
    </source>
</evidence>
<dbReference type="Proteomes" id="UP001319200">
    <property type="component" value="Unassembled WGS sequence"/>
</dbReference>
<organism evidence="4 5">
    <name type="scientific">Chryseosolibacter histidini</name>
    <dbReference type="NCBI Taxonomy" id="2782349"/>
    <lineage>
        <taxon>Bacteria</taxon>
        <taxon>Pseudomonadati</taxon>
        <taxon>Bacteroidota</taxon>
        <taxon>Cytophagia</taxon>
        <taxon>Cytophagales</taxon>
        <taxon>Chryseotaleaceae</taxon>
        <taxon>Chryseosolibacter</taxon>
    </lineage>
</organism>
<reference evidence="4 5" key="1">
    <citation type="submission" date="2021-05" db="EMBL/GenBank/DDBJ databases">
        <title>A Polyphasic approach of four new species of the genus Ohtaekwangia: Ohtaekwangia histidinii sp. nov., Ohtaekwangia cretensis sp. nov., Ohtaekwangia indiensis sp. nov., Ohtaekwangia reichenbachii sp. nov. from diverse environment.</title>
        <authorList>
            <person name="Octaviana S."/>
        </authorList>
    </citation>
    <scope>NUCLEOTIDE SEQUENCE [LARGE SCALE GENOMIC DNA]</scope>
    <source>
        <strain evidence="4 5">PWU4</strain>
    </source>
</reference>
<protein>
    <submittedName>
        <fullName evidence="4">Response regulator</fullName>
    </submittedName>
</protein>
<sequence length="253" mass="28622">MKTFRALIVDDIENSRITLAHDLKEYCPEINIVGEADSVKSALEKIGTLKPEVVFLDIQMGDGTGFDLLTQLKEIPFQIIFTTALDSYGIKAIKYSALDYLLKPIDPDELIKAVGKLTQNEKSKTIQDSINLLIENMKGAAQPGNKRIAIHSLEKVHMIHIDDIIRCESQGAYTIFHLKQKEQILATKNLKEFEELLAPHNFIRVHHSHLINFAYLKEYVKKDGGYAIMADKSEVPVSFRKKNSLLDMIDKGL</sequence>
<gene>
    <name evidence="4" type="ORF">KK083_03725</name>
</gene>
<evidence type="ECO:0000256" key="1">
    <source>
        <dbReference type="PROSITE-ProRule" id="PRU00169"/>
    </source>
</evidence>
<evidence type="ECO:0000313" key="5">
    <source>
        <dbReference type="Proteomes" id="UP001319200"/>
    </source>
</evidence>
<proteinExistence type="predicted"/>
<dbReference type="PANTHER" id="PTHR37299">
    <property type="entry name" value="TRANSCRIPTIONAL REGULATOR-RELATED"/>
    <property type="match status" value="1"/>
</dbReference>
<dbReference type="Pfam" id="PF04397">
    <property type="entry name" value="LytTR"/>
    <property type="match status" value="1"/>
</dbReference>
<dbReference type="PROSITE" id="PS50930">
    <property type="entry name" value="HTH_LYTTR"/>
    <property type="match status" value="1"/>
</dbReference>
<comment type="caution">
    <text evidence="4">The sequence shown here is derived from an EMBL/GenBank/DDBJ whole genome shotgun (WGS) entry which is preliminary data.</text>
</comment>
<dbReference type="GO" id="GO:0003677">
    <property type="term" value="F:DNA binding"/>
    <property type="evidence" value="ECO:0007669"/>
    <property type="project" value="InterPro"/>
</dbReference>
<accession>A0AAP2DGJ6</accession>
<dbReference type="SMART" id="SM00850">
    <property type="entry name" value="LytTR"/>
    <property type="match status" value="1"/>
</dbReference>
<dbReference type="Pfam" id="PF00072">
    <property type="entry name" value="Response_reg"/>
    <property type="match status" value="1"/>
</dbReference>
<feature type="modified residue" description="4-aspartylphosphate" evidence="1">
    <location>
        <position position="57"/>
    </location>
</feature>
<dbReference type="Gene3D" id="3.40.50.2300">
    <property type="match status" value="1"/>
</dbReference>
<feature type="domain" description="HTH LytTR-type" evidence="3">
    <location>
        <begin position="148"/>
        <end position="251"/>
    </location>
</feature>
<feature type="domain" description="Response regulatory" evidence="2">
    <location>
        <begin position="5"/>
        <end position="118"/>
    </location>
</feature>
<dbReference type="InterPro" id="IPR001789">
    <property type="entry name" value="Sig_transdc_resp-reg_receiver"/>
</dbReference>
<evidence type="ECO:0000313" key="4">
    <source>
        <dbReference type="EMBL" id="MBT1695971.1"/>
    </source>
</evidence>
<keyword evidence="5" id="KW-1185">Reference proteome</keyword>
<dbReference type="RefSeq" id="WP_254160825.1">
    <property type="nucleotide sequence ID" value="NZ_JAHESF010000003.1"/>
</dbReference>
<dbReference type="PANTHER" id="PTHR37299:SF1">
    <property type="entry name" value="STAGE 0 SPORULATION PROTEIN A HOMOLOG"/>
    <property type="match status" value="1"/>
</dbReference>
<name>A0AAP2DGJ6_9BACT</name>
<dbReference type="PROSITE" id="PS50110">
    <property type="entry name" value="RESPONSE_REGULATORY"/>
    <property type="match status" value="1"/>
</dbReference>
<dbReference type="InterPro" id="IPR007492">
    <property type="entry name" value="LytTR_DNA-bd_dom"/>
</dbReference>
<dbReference type="SMART" id="SM00448">
    <property type="entry name" value="REC"/>
    <property type="match status" value="1"/>
</dbReference>
<evidence type="ECO:0000259" key="2">
    <source>
        <dbReference type="PROSITE" id="PS50110"/>
    </source>
</evidence>
<dbReference type="InterPro" id="IPR011006">
    <property type="entry name" value="CheY-like_superfamily"/>
</dbReference>
<keyword evidence="1" id="KW-0597">Phosphoprotein</keyword>
<dbReference type="EMBL" id="JAHESF010000003">
    <property type="protein sequence ID" value="MBT1695971.1"/>
    <property type="molecule type" value="Genomic_DNA"/>
</dbReference>
<dbReference type="AlphaFoldDB" id="A0AAP2DGJ6"/>
<dbReference type="InterPro" id="IPR046947">
    <property type="entry name" value="LytR-like"/>
</dbReference>
<dbReference type="Gene3D" id="2.40.50.1020">
    <property type="entry name" value="LytTr DNA-binding domain"/>
    <property type="match status" value="1"/>
</dbReference>
<dbReference type="SUPFAM" id="SSF52172">
    <property type="entry name" value="CheY-like"/>
    <property type="match status" value="1"/>
</dbReference>